<dbReference type="GO" id="GO:0003677">
    <property type="term" value="F:DNA binding"/>
    <property type="evidence" value="ECO:0007669"/>
    <property type="project" value="TreeGrafter"/>
</dbReference>
<dbReference type="GO" id="GO:0009307">
    <property type="term" value="P:DNA restriction-modification system"/>
    <property type="evidence" value="ECO:0007669"/>
    <property type="project" value="UniProtKB-KW"/>
</dbReference>
<keyword evidence="1 6" id="KW-0489">Methyltransferase</keyword>
<accession>A0A0F6MQS9</accession>
<dbReference type="SUPFAM" id="SSF53335">
    <property type="entry name" value="S-adenosyl-L-methionine-dependent methyltransferases"/>
    <property type="match status" value="1"/>
</dbReference>
<evidence type="ECO:0000256" key="8">
    <source>
        <dbReference type="RuleBase" id="RU000417"/>
    </source>
</evidence>
<evidence type="ECO:0000256" key="2">
    <source>
        <dbReference type="ARBA" id="ARBA00022679"/>
    </source>
</evidence>
<reference evidence="9" key="1">
    <citation type="submission" date="2012-01" db="EMBL/GenBank/DDBJ databases">
        <title>The Genome Sequence of Treponema denticola OTK.</title>
        <authorList>
            <consortium name="The Broad Institute Genome Sequencing Platform"/>
            <person name="Earl A."/>
            <person name="Ward D."/>
            <person name="Feldgarden M."/>
            <person name="Gevers D."/>
            <person name="Blanton J.M."/>
            <person name="Fenno C.J."/>
            <person name="Baranova O.V."/>
            <person name="Mathney J."/>
            <person name="Dewhirst F.E."/>
            <person name="Izard J."/>
            <person name="Young S.K."/>
            <person name="Zeng Q."/>
            <person name="Gargeya S."/>
            <person name="Fitzgerald M."/>
            <person name="Haas B."/>
            <person name="Abouelleil A."/>
            <person name="Alvarado L."/>
            <person name="Arachchi H.M."/>
            <person name="Berlin A."/>
            <person name="Chapman S.B."/>
            <person name="Gearin G."/>
            <person name="Goldberg J."/>
            <person name="Griggs A."/>
            <person name="Gujja S."/>
            <person name="Hansen M."/>
            <person name="Heiman D."/>
            <person name="Howarth C."/>
            <person name="Larimer J."/>
            <person name="Lui A."/>
            <person name="MacDonald P.J.P."/>
            <person name="McCowen C."/>
            <person name="Montmayeur A."/>
            <person name="Murphy C."/>
            <person name="Neiman D."/>
            <person name="Pearson M."/>
            <person name="Priest M."/>
            <person name="Roberts A."/>
            <person name="Saif S."/>
            <person name="Shea T."/>
            <person name="Sisk P."/>
            <person name="Stolte C."/>
            <person name="Sykes S."/>
            <person name="Wortman J."/>
            <person name="Nusbaum C."/>
            <person name="Birren B."/>
        </authorList>
    </citation>
    <scope>NUCLEOTIDE SEQUENCE [LARGE SCALE GENOMIC DNA]</scope>
    <source>
        <strain evidence="9">OTK</strain>
    </source>
</reference>
<dbReference type="InterPro" id="IPR050390">
    <property type="entry name" value="C5-Methyltransferase"/>
</dbReference>
<feature type="active site" evidence="6">
    <location>
        <position position="69"/>
    </location>
</feature>
<keyword evidence="3 6" id="KW-0949">S-adenosyl-L-methionine</keyword>
<dbReference type="NCBIfam" id="TIGR00675">
    <property type="entry name" value="dcm"/>
    <property type="match status" value="1"/>
</dbReference>
<dbReference type="Proteomes" id="UP000011701">
    <property type="component" value="Chromosome"/>
</dbReference>
<dbReference type="PANTHER" id="PTHR10629:SF52">
    <property type="entry name" value="DNA (CYTOSINE-5)-METHYLTRANSFERASE 1"/>
    <property type="match status" value="1"/>
</dbReference>
<name>A0A0F6MQS9_TREDN</name>
<evidence type="ECO:0000256" key="6">
    <source>
        <dbReference type="PROSITE-ProRule" id="PRU01016"/>
    </source>
</evidence>
<keyword evidence="2 6" id="KW-0808">Transferase</keyword>
<dbReference type="PROSITE" id="PS00094">
    <property type="entry name" value="C5_MTASE_1"/>
    <property type="match status" value="1"/>
</dbReference>
<sequence>MTHGSLFSGIGGFELGAKRAGIKTIWNCEINPFCRKILKKHFPETTQYTDITTIKNPPYVDIISGGFPCQDISIANPKGEGLNGKRSGLWKEMFRIICETRPHYVLIENSTELLRKGFSTLLQNLSEAGYDAEWQCLQARNFNLPHKRERIFIIAYTKRLGHFDNIIKTCILQKILSKKISGQTPLPMSIKQFNAESDYRSVRMYHGFSKELDTDRITALGNAVISSIAQYLFECIKEHHISTQEVLHK</sequence>
<dbReference type="Gene3D" id="3.40.50.150">
    <property type="entry name" value="Vaccinia Virus protein VP39"/>
    <property type="match status" value="1"/>
</dbReference>
<comment type="caution">
    <text evidence="9">The sequence shown here is derived from an EMBL/GenBank/DDBJ whole genome shotgun (WGS) entry which is preliminary data.</text>
</comment>
<dbReference type="InterPro" id="IPR029063">
    <property type="entry name" value="SAM-dependent_MTases_sf"/>
</dbReference>
<evidence type="ECO:0000256" key="3">
    <source>
        <dbReference type="ARBA" id="ARBA00022691"/>
    </source>
</evidence>
<dbReference type="AlphaFoldDB" id="A0A0F6MQS9"/>
<dbReference type="PROSITE" id="PS51679">
    <property type="entry name" value="SAM_MT_C5"/>
    <property type="match status" value="1"/>
</dbReference>
<comment type="similarity">
    <text evidence="6 7">Belongs to the class I-like SAM-binding methyltransferase superfamily. C5-methyltransferase family.</text>
</comment>
<organism evidence="9">
    <name type="scientific">Treponema denticola OTK</name>
    <dbReference type="NCBI Taxonomy" id="999434"/>
    <lineage>
        <taxon>Bacteria</taxon>
        <taxon>Pseudomonadati</taxon>
        <taxon>Spirochaetota</taxon>
        <taxon>Spirochaetia</taxon>
        <taxon>Spirochaetales</taxon>
        <taxon>Treponemataceae</taxon>
        <taxon>Treponema</taxon>
    </lineage>
</organism>
<evidence type="ECO:0000256" key="7">
    <source>
        <dbReference type="RuleBase" id="RU000416"/>
    </source>
</evidence>
<evidence type="ECO:0000256" key="5">
    <source>
        <dbReference type="ARBA" id="ARBA00047422"/>
    </source>
</evidence>
<evidence type="ECO:0000313" key="9">
    <source>
        <dbReference type="EMBL" id="EMB23330.1"/>
    </source>
</evidence>
<dbReference type="HOGENOM" id="CLU_006958_5_1_12"/>
<dbReference type="RefSeq" id="WP_002690750.1">
    <property type="nucleotide sequence ID" value="NZ_CM001797.1"/>
</dbReference>
<dbReference type="PANTHER" id="PTHR10629">
    <property type="entry name" value="CYTOSINE-SPECIFIC METHYLTRANSFERASE"/>
    <property type="match status" value="1"/>
</dbReference>
<comment type="catalytic activity">
    <reaction evidence="5 8">
        <text>a 2'-deoxycytidine in DNA + S-adenosyl-L-methionine = a 5-methyl-2'-deoxycytidine in DNA + S-adenosyl-L-homocysteine + H(+)</text>
        <dbReference type="Rhea" id="RHEA:13681"/>
        <dbReference type="Rhea" id="RHEA-COMP:11369"/>
        <dbReference type="Rhea" id="RHEA-COMP:11370"/>
        <dbReference type="ChEBI" id="CHEBI:15378"/>
        <dbReference type="ChEBI" id="CHEBI:57856"/>
        <dbReference type="ChEBI" id="CHEBI:59789"/>
        <dbReference type="ChEBI" id="CHEBI:85452"/>
        <dbReference type="ChEBI" id="CHEBI:85454"/>
        <dbReference type="EC" id="2.1.1.37"/>
    </reaction>
</comment>
<keyword evidence="4" id="KW-0680">Restriction system</keyword>
<dbReference type="Pfam" id="PF00145">
    <property type="entry name" value="DNA_methylase"/>
    <property type="match status" value="1"/>
</dbReference>
<dbReference type="EC" id="2.1.1.37" evidence="8"/>
<proteinExistence type="inferred from homology"/>
<dbReference type="PRINTS" id="PR00105">
    <property type="entry name" value="C5METTRFRASE"/>
</dbReference>
<dbReference type="GO" id="GO:0044027">
    <property type="term" value="P:negative regulation of gene expression via chromosomal CpG island methylation"/>
    <property type="evidence" value="ECO:0007669"/>
    <property type="project" value="TreeGrafter"/>
</dbReference>
<dbReference type="PATRIC" id="fig|999434.4.peg.489"/>
<dbReference type="InterPro" id="IPR018117">
    <property type="entry name" value="C5_DNA_meth_AS"/>
</dbReference>
<evidence type="ECO:0000256" key="4">
    <source>
        <dbReference type="ARBA" id="ARBA00022747"/>
    </source>
</evidence>
<dbReference type="GO" id="GO:0032259">
    <property type="term" value="P:methylation"/>
    <property type="evidence" value="ECO:0007669"/>
    <property type="project" value="UniProtKB-KW"/>
</dbReference>
<evidence type="ECO:0000256" key="1">
    <source>
        <dbReference type="ARBA" id="ARBA00022603"/>
    </source>
</evidence>
<protein>
    <recommendedName>
        <fullName evidence="8">Cytosine-specific methyltransferase</fullName>
        <ecNumber evidence="8">2.1.1.37</ecNumber>
    </recommendedName>
</protein>
<dbReference type="InterPro" id="IPR001525">
    <property type="entry name" value="C5_MeTfrase"/>
</dbReference>
<dbReference type="EMBL" id="AGDY01000004">
    <property type="protein sequence ID" value="EMB23330.1"/>
    <property type="molecule type" value="Genomic_DNA"/>
</dbReference>
<gene>
    <name evidence="9" type="ORF">HMPREF9723_00468</name>
</gene>
<dbReference type="GO" id="GO:0003886">
    <property type="term" value="F:DNA (cytosine-5-)-methyltransferase activity"/>
    <property type="evidence" value="ECO:0007669"/>
    <property type="project" value="UniProtKB-EC"/>
</dbReference>